<accession>A0AA86XNF1</accession>
<dbReference type="AlphaFoldDB" id="A0AA86XNF1"/>
<proteinExistence type="predicted"/>
<dbReference type="Proteomes" id="UP000041625">
    <property type="component" value="Unassembled WGS sequence"/>
</dbReference>
<gene>
    <name evidence="1" type="ORF">VCR31J2_1360083</name>
</gene>
<comment type="caution">
    <text evidence="1">The sequence shown here is derived from an EMBL/GenBank/DDBJ whole genome shotgun (WGS) entry which is preliminary data.</text>
</comment>
<sequence>MLEKIPDINKMYHQEKIHDYKIDISSLYLDTKKPALLAGFSLVR</sequence>
<organism evidence="1 2">
    <name type="scientific">Vibrio coralliirubri</name>
    <dbReference type="NCBI Taxonomy" id="1516159"/>
    <lineage>
        <taxon>Bacteria</taxon>
        <taxon>Pseudomonadati</taxon>
        <taxon>Pseudomonadota</taxon>
        <taxon>Gammaproteobacteria</taxon>
        <taxon>Vibrionales</taxon>
        <taxon>Vibrionaceae</taxon>
        <taxon>Vibrio</taxon>
    </lineage>
</organism>
<name>A0AA86XNF1_9VIBR</name>
<protein>
    <submittedName>
        <fullName evidence="1">Uncharacterized protein</fullName>
    </submittedName>
</protein>
<keyword evidence="2" id="KW-1185">Reference proteome</keyword>
<reference evidence="1 2" key="1">
    <citation type="submission" date="2014-06" db="EMBL/GenBank/DDBJ databases">
        <authorList>
            <person name="Le Roux F."/>
        </authorList>
    </citation>
    <scope>NUCLEOTIDE SEQUENCE [LARGE SCALE GENOMIC DNA]</scope>
    <source>
        <strain evidence="1 2">J2-31</strain>
    </source>
</reference>
<dbReference type="EMBL" id="CCKJ01000042">
    <property type="protein sequence ID" value="CDT84028.1"/>
    <property type="molecule type" value="Genomic_DNA"/>
</dbReference>
<evidence type="ECO:0000313" key="1">
    <source>
        <dbReference type="EMBL" id="CDT84028.1"/>
    </source>
</evidence>
<evidence type="ECO:0000313" key="2">
    <source>
        <dbReference type="Proteomes" id="UP000041625"/>
    </source>
</evidence>